<evidence type="ECO:0000259" key="2">
    <source>
        <dbReference type="Pfam" id="PF04892"/>
    </source>
</evidence>
<evidence type="ECO:0000256" key="1">
    <source>
        <dbReference type="SAM" id="Phobius"/>
    </source>
</evidence>
<keyword evidence="1" id="KW-0812">Transmembrane</keyword>
<keyword evidence="4" id="KW-1185">Reference proteome</keyword>
<dbReference type="EMBL" id="JBHTJF010000033">
    <property type="protein sequence ID" value="MFD0943922.1"/>
    <property type="molecule type" value="Genomic_DNA"/>
</dbReference>
<accession>A0ABW3GYZ8</accession>
<keyword evidence="1" id="KW-0472">Membrane</keyword>
<sequence length="145" mass="16551">MKRWIPFILLVILVTWSSHQPGGPPIVDESEPIVDFAWLHNIHITFWGGDISTETRGVNGLLRFIARKMMHFFYFGAIALTALYAVRRYALAFFITVLVACFDEWHQSFIPGRGGMIQDVVLDSAGAFTMLVFFALIQRLRSRTT</sequence>
<reference evidence="4" key="1">
    <citation type="journal article" date="2019" name="Int. J. Syst. Evol. Microbiol.">
        <title>The Global Catalogue of Microorganisms (GCM) 10K type strain sequencing project: providing services to taxonomists for standard genome sequencing and annotation.</title>
        <authorList>
            <consortium name="The Broad Institute Genomics Platform"/>
            <consortium name="The Broad Institute Genome Sequencing Center for Infectious Disease"/>
            <person name="Wu L."/>
            <person name="Ma J."/>
        </authorList>
    </citation>
    <scope>NUCLEOTIDE SEQUENCE [LARGE SCALE GENOMIC DNA]</scope>
    <source>
        <strain evidence="4">CCUG 63563</strain>
    </source>
</reference>
<name>A0ABW3GYZ8_9BACL</name>
<dbReference type="Pfam" id="PF04892">
    <property type="entry name" value="VanZ"/>
    <property type="match status" value="1"/>
</dbReference>
<feature type="transmembrane region" description="Helical" evidence="1">
    <location>
        <begin position="72"/>
        <end position="100"/>
    </location>
</feature>
<proteinExistence type="predicted"/>
<organism evidence="3 4">
    <name type="scientific">Savagea faecisuis</name>
    <dbReference type="NCBI Taxonomy" id="1274803"/>
    <lineage>
        <taxon>Bacteria</taxon>
        <taxon>Bacillati</taxon>
        <taxon>Bacillota</taxon>
        <taxon>Bacilli</taxon>
        <taxon>Bacillales</taxon>
        <taxon>Caryophanaceae</taxon>
        <taxon>Savagea</taxon>
    </lineage>
</organism>
<dbReference type="RefSeq" id="WP_381012559.1">
    <property type="nucleotide sequence ID" value="NZ_JBHTJF010000033.1"/>
</dbReference>
<evidence type="ECO:0000313" key="4">
    <source>
        <dbReference type="Proteomes" id="UP001596976"/>
    </source>
</evidence>
<feature type="transmembrane region" description="Helical" evidence="1">
    <location>
        <begin position="120"/>
        <end position="137"/>
    </location>
</feature>
<evidence type="ECO:0000313" key="3">
    <source>
        <dbReference type="EMBL" id="MFD0943922.1"/>
    </source>
</evidence>
<feature type="domain" description="VanZ-like" evidence="2">
    <location>
        <begin position="6"/>
        <end position="137"/>
    </location>
</feature>
<dbReference type="InterPro" id="IPR006976">
    <property type="entry name" value="VanZ-like"/>
</dbReference>
<protein>
    <submittedName>
        <fullName evidence="3">VanZ family protein</fullName>
    </submittedName>
</protein>
<dbReference type="Proteomes" id="UP001596976">
    <property type="component" value="Unassembled WGS sequence"/>
</dbReference>
<comment type="caution">
    <text evidence="3">The sequence shown here is derived from an EMBL/GenBank/DDBJ whole genome shotgun (WGS) entry which is preliminary data.</text>
</comment>
<gene>
    <name evidence="3" type="ORF">ACFQ0V_09205</name>
</gene>
<dbReference type="NCBIfam" id="NF037970">
    <property type="entry name" value="vanZ_1"/>
    <property type="match status" value="1"/>
</dbReference>
<keyword evidence="1" id="KW-1133">Transmembrane helix</keyword>